<evidence type="ECO:0000313" key="1">
    <source>
        <dbReference type="EMBL" id="EUB55082.1"/>
    </source>
</evidence>
<dbReference type="AlphaFoldDB" id="W6U9C2"/>
<dbReference type="RefSeq" id="XP_024346278.1">
    <property type="nucleotide sequence ID" value="XM_024499298.1"/>
</dbReference>
<gene>
    <name evidence="1" type="ORF">EGR_10049</name>
</gene>
<protein>
    <submittedName>
        <fullName evidence="1">Uncharacterized protein</fullName>
    </submittedName>
</protein>
<accession>W6U9C2</accession>
<dbReference type="EMBL" id="APAU02000186">
    <property type="protein sequence ID" value="EUB55082.1"/>
    <property type="molecule type" value="Genomic_DNA"/>
</dbReference>
<dbReference type="Proteomes" id="UP000019149">
    <property type="component" value="Unassembled WGS sequence"/>
</dbReference>
<comment type="caution">
    <text evidence="1">The sequence shown here is derived from an EMBL/GenBank/DDBJ whole genome shotgun (WGS) entry which is preliminary data.</text>
</comment>
<name>W6U9C2_ECHGR</name>
<dbReference type="KEGG" id="egl:EGR_10049"/>
<sequence length="197" mass="22701">MEHHVLEDIAGMCSKLNVFFETNIDSSIKAIAFMCHRNIIEKLLCATNVSVYLRSIFNNHDWEQLLKIFNNNHLVFLAKRPIIAFYEKKVFSMLAFITHFIQWQMDMYTCKCTFTFCLSVINNFECSFTNFYIRFKIIKTAWSSQPSKSFMQISLLFQLHLTRCILLHSSLLAVSTPTGSQHILLSSAPAPLVANTG</sequence>
<proteinExistence type="predicted"/>
<evidence type="ECO:0000313" key="2">
    <source>
        <dbReference type="Proteomes" id="UP000019149"/>
    </source>
</evidence>
<reference evidence="1 2" key="1">
    <citation type="journal article" date="2013" name="Nat. Genet.">
        <title>The genome of the hydatid tapeworm Echinococcus granulosus.</title>
        <authorList>
            <person name="Zheng H."/>
            <person name="Zhang W."/>
            <person name="Zhang L."/>
            <person name="Zhang Z."/>
            <person name="Li J."/>
            <person name="Lu G."/>
            <person name="Zhu Y."/>
            <person name="Wang Y."/>
            <person name="Huang Y."/>
            <person name="Liu J."/>
            <person name="Kang H."/>
            <person name="Chen J."/>
            <person name="Wang L."/>
            <person name="Chen A."/>
            <person name="Yu S."/>
            <person name="Gao Z."/>
            <person name="Jin L."/>
            <person name="Gu W."/>
            <person name="Wang Z."/>
            <person name="Zhao L."/>
            <person name="Shi B."/>
            <person name="Wen H."/>
            <person name="Lin R."/>
            <person name="Jones M.K."/>
            <person name="Brejova B."/>
            <person name="Vinar T."/>
            <person name="Zhao G."/>
            <person name="McManus D.P."/>
            <person name="Chen Z."/>
            <person name="Zhou Y."/>
            <person name="Wang S."/>
        </authorList>
    </citation>
    <scope>NUCLEOTIDE SEQUENCE [LARGE SCALE GENOMIC DNA]</scope>
</reference>
<dbReference type="GeneID" id="36345764"/>
<keyword evidence="2" id="KW-1185">Reference proteome</keyword>
<dbReference type="CTD" id="36345764"/>
<organism evidence="1 2">
    <name type="scientific">Echinococcus granulosus</name>
    <name type="common">Hydatid tapeworm</name>
    <dbReference type="NCBI Taxonomy" id="6210"/>
    <lineage>
        <taxon>Eukaryota</taxon>
        <taxon>Metazoa</taxon>
        <taxon>Spiralia</taxon>
        <taxon>Lophotrochozoa</taxon>
        <taxon>Platyhelminthes</taxon>
        <taxon>Cestoda</taxon>
        <taxon>Eucestoda</taxon>
        <taxon>Cyclophyllidea</taxon>
        <taxon>Taeniidae</taxon>
        <taxon>Echinococcus</taxon>
        <taxon>Echinococcus granulosus group</taxon>
    </lineage>
</organism>